<accession>A0ABX7IS39</accession>
<evidence type="ECO:0000256" key="4">
    <source>
        <dbReference type="RuleBase" id="RU003719"/>
    </source>
</evidence>
<dbReference type="PROSITE" id="PS00671">
    <property type="entry name" value="D_2_HYDROXYACID_DH_3"/>
    <property type="match status" value="1"/>
</dbReference>
<dbReference type="EMBL" id="CP070273">
    <property type="protein sequence ID" value="QRV24074.1"/>
    <property type="molecule type" value="Genomic_DNA"/>
</dbReference>
<dbReference type="InterPro" id="IPR006140">
    <property type="entry name" value="D-isomer_DH_NAD-bd"/>
</dbReference>
<sequence>MKAVFLDRGSFPDHINIQLPVKVIDVVTYENTPIELVAERIKDANIVLTNKVVVDATAINGAADLKLVQVMATGTNNIDLDACKDKNISVQNVSGYSTTSVPEHTFAMLLALRRSLFSYLDAVKAGRWSSSEYFCFLDYPIKDLSGSTMAIFGNGSLGKEVAAIALAFGMKVVFAERKGATNTRPGYICFEEALKVADVININCPLTPETKDLISDDEFSLMKNSCLLLNISRGGIVDESALVRAFENNAIAGAAFDVATQEPMPLDNPLQSLSKRPNFLLTPHVAWASDEAMQTLVDMAMDKITSFIDER</sequence>
<keyword evidence="8" id="KW-1185">Reference proteome</keyword>
<keyword evidence="2 4" id="KW-0560">Oxidoreductase</keyword>
<feature type="domain" description="D-isomer specific 2-hydroxyacid dehydrogenase NAD-binding" evidence="6">
    <location>
        <begin position="106"/>
        <end position="286"/>
    </location>
</feature>
<evidence type="ECO:0000313" key="7">
    <source>
        <dbReference type="EMBL" id="QRV24074.1"/>
    </source>
</evidence>
<dbReference type="InterPro" id="IPR006139">
    <property type="entry name" value="D-isomer_2_OHA_DH_cat_dom"/>
</dbReference>
<dbReference type="PANTHER" id="PTHR43761:SF1">
    <property type="entry name" value="D-ISOMER SPECIFIC 2-HYDROXYACID DEHYDROGENASE CATALYTIC DOMAIN-CONTAINING PROTEIN-RELATED"/>
    <property type="match status" value="1"/>
</dbReference>
<dbReference type="InterPro" id="IPR050418">
    <property type="entry name" value="D-iso_2-hydroxyacid_DH_PdxB"/>
</dbReference>
<reference evidence="7 8" key="1">
    <citation type="submission" date="2021-02" db="EMBL/GenBank/DDBJ databases">
        <title>The genome of Marinomonas foliarum JZW.</title>
        <authorList>
            <person name="Sun M."/>
        </authorList>
    </citation>
    <scope>NUCLEOTIDE SEQUENCE [LARGE SCALE GENOMIC DNA]</scope>
    <source>
        <strain evidence="7 8">JZW</strain>
    </source>
</reference>
<dbReference type="Gene3D" id="3.40.50.720">
    <property type="entry name" value="NAD(P)-binding Rossmann-like Domain"/>
    <property type="match status" value="2"/>
</dbReference>
<dbReference type="Proteomes" id="UP000644167">
    <property type="component" value="Chromosome"/>
</dbReference>
<protein>
    <submittedName>
        <fullName evidence="7">D-2-hydroxyacid dehydrogenase</fullName>
    </submittedName>
</protein>
<dbReference type="RefSeq" id="WP_205114744.1">
    <property type="nucleotide sequence ID" value="NZ_CP070273.1"/>
</dbReference>
<dbReference type="CDD" id="cd12162">
    <property type="entry name" value="2-Hacid_dh_4"/>
    <property type="match status" value="1"/>
</dbReference>
<dbReference type="Pfam" id="PF02826">
    <property type="entry name" value="2-Hacid_dh_C"/>
    <property type="match status" value="1"/>
</dbReference>
<evidence type="ECO:0000259" key="6">
    <source>
        <dbReference type="Pfam" id="PF02826"/>
    </source>
</evidence>
<dbReference type="PROSITE" id="PS00670">
    <property type="entry name" value="D_2_HYDROXYACID_DH_2"/>
    <property type="match status" value="1"/>
</dbReference>
<comment type="similarity">
    <text evidence="1 4">Belongs to the D-isomer specific 2-hydroxyacid dehydrogenase family.</text>
</comment>
<dbReference type="Pfam" id="PF00389">
    <property type="entry name" value="2-Hacid_dh"/>
    <property type="match status" value="1"/>
</dbReference>
<dbReference type="PANTHER" id="PTHR43761">
    <property type="entry name" value="D-ISOMER SPECIFIC 2-HYDROXYACID DEHYDROGENASE FAMILY PROTEIN (AFU_ORTHOLOGUE AFUA_1G13630)"/>
    <property type="match status" value="1"/>
</dbReference>
<dbReference type="InterPro" id="IPR036291">
    <property type="entry name" value="NAD(P)-bd_dom_sf"/>
</dbReference>
<evidence type="ECO:0000259" key="5">
    <source>
        <dbReference type="Pfam" id="PF00389"/>
    </source>
</evidence>
<keyword evidence="3" id="KW-0520">NAD</keyword>
<evidence type="ECO:0000256" key="3">
    <source>
        <dbReference type="ARBA" id="ARBA00023027"/>
    </source>
</evidence>
<evidence type="ECO:0000256" key="2">
    <source>
        <dbReference type="ARBA" id="ARBA00023002"/>
    </source>
</evidence>
<name>A0ABX7IS39_9GAMM</name>
<proteinExistence type="inferred from homology"/>
<evidence type="ECO:0000313" key="8">
    <source>
        <dbReference type="Proteomes" id="UP000644167"/>
    </source>
</evidence>
<feature type="domain" description="D-isomer specific 2-hydroxyacid dehydrogenase catalytic" evidence="5">
    <location>
        <begin position="23"/>
        <end position="310"/>
    </location>
</feature>
<dbReference type="SUPFAM" id="SSF52283">
    <property type="entry name" value="Formate/glycerate dehydrogenase catalytic domain-like"/>
    <property type="match status" value="1"/>
</dbReference>
<evidence type="ECO:0000256" key="1">
    <source>
        <dbReference type="ARBA" id="ARBA00005854"/>
    </source>
</evidence>
<gene>
    <name evidence="7" type="ORF">JSY38_00560</name>
</gene>
<organism evidence="7 8">
    <name type="scientific">Marinomonas foliarum</name>
    <dbReference type="NCBI Taxonomy" id="491950"/>
    <lineage>
        <taxon>Bacteria</taxon>
        <taxon>Pseudomonadati</taxon>
        <taxon>Pseudomonadota</taxon>
        <taxon>Gammaproteobacteria</taxon>
        <taxon>Oceanospirillales</taxon>
        <taxon>Oceanospirillaceae</taxon>
        <taxon>Marinomonas</taxon>
    </lineage>
</organism>
<dbReference type="SUPFAM" id="SSF51735">
    <property type="entry name" value="NAD(P)-binding Rossmann-fold domains"/>
    <property type="match status" value="1"/>
</dbReference>
<dbReference type="InterPro" id="IPR029753">
    <property type="entry name" value="D-isomer_DH_CS"/>
</dbReference>